<dbReference type="Gene3D" id="3.40.1550.10">
    <property type="entry name" value="CheC-like"/>
    <property type="match status" value="1"/>
</dbReference>
<proteinExistence type="predicted"/>
<dbReference type="GO" id="GO:0004519">
    <property type="term" value="F:endonuclease activity"/>
    <property type="evidence" value="ECO:0007669"/>
    <property type="project" value="UniProtKB-KW"/>
</dbReference>
<dbReference type="InterPro" id="IPR028976">
    <property type="entry name" value="CheC-like_sf"/>
</dbReference>
<organism evidence="2 3">
    <name type="scientific">Sulfurospirillum tamanense</name>
    <dbReference type="NCBI Taxonomy" id="2813362"/>
    <lineage>
        <taxon>Bacteria</taxon>
        <taxon>Pseudomonadati</taxon>
        <taxon>Campylobacterota</taxon>
        <taxon>Epsilonproteobacteria</taxon>
        <taxon>Campylobacterales</taxon>
        <taxon>Sulfurospirillaceae</taxon>
        <taxon>Sulfurospirillum</taxon>
    </lineage>
</organism>
<sequence length="143" mass="15910">MMLSAINDSTTYFCTDILGLEVTPCTRFGASFFGASIPLTCNAIEHHFYLFFEDGVLNHFGEILLGESPLCEADLDDLCKEVANQIIGHAKVSLETEYPKNHYQLGTPEFLGQIPSPPPVHLEEFLLYELQGHTFLIGKRTAS</sequence>
<name>A0ABS2WPW2_9BACT</name>
<reference evidence="2" key="1">
    <citation type="submission" date="2021-02" db="EMBL/GenBank/DDBJ databases">
        <title>Sulfurospirillum tamanensis sp. nov.</title>
        <authorList>
            <person name="Frolova A."/>
            <person name="Merkel A."/>
            <person name="Slobodkin A."/>
        </authorList>
    </citation>
    <scope>NUCLEOTIDE SEQUENCE</scope>
    <source>
        <strain evidence="2">T05b</strain>
    </source>
</reference>
<protein>
    <submittedName>
        <fullName evidence="2">Restriction endonuclease</fullName>
    </submittedName>
</protein>
<keyword evidence="2" id="KW-0540">Nuclease</keyword>
<keyword evidence="1" id="KW-0145">Chemotaxis</keyword>
<evidence type="ECO:0000313" key="2">
    <source>
        <dbReference type="EMBL" id="MBN2963667.1"/>
    </source>
</evidence>
<keyword evidence="2" id="KW-0255">Endonuclease</keyword>
<dbReference type="RefSeq" id="WP_205458102.1">
    <property type="nucleotide sequence ID" value="NZ_JAFHKK010000003.1"/>
</dbReference>
<gene>
    <name evidence="2" type="ORF">JWV37_02650</name>
</gene>
<keyword evidence="3" id="KW-1185">Reference proteome</keyword>
<reference evidence="2" key="2">
    <citation type="submission" date="2021-02" db="EMBL/GenBank/DDBJ databases">
        <authorList>
            <person name="Merkel A.Y."/>
        </authorList>
    </citation>
    <scope>NUCLEOTIDE SEQUENCE</scope>
    <source>
        <strain evidence="2">T05b</strain>
    </source>
</reference>
<evidence type="ECO:0000256" key="1">
    <source>
        <dbReference type="ARBA" id="ARBA00022500"/>
    </source>
</evidence>
<dbReference type="EMBL" id="JAFHKK010000003">
    <property type="protein sequence ID" value="MBN2963667.1"/>
    <property type="molecule type" value="Genomic_DNA"/>
</dbReference>
<dbReference type="SUPFAM" id="SSF103039">
    <property type="entry name" value="CheC-like"/>
    <property type="match status" value="1"/>
</dbReference>
<dbReference type="Proteomes" id="UP000703590">
    <property type="component" value="Unassembled WGS sequence"/>
</dbReference>
<keyword evidence="2" id="KW-0378">Hydrolase</keyword>
<comment type="caution">
    <text evidence="2">The sequence shown here is derived from an EMBL/GenBank/DDBJ whole genome shotgun (WGS) entry which is preliminary data.</text>
</comment>
<accession>A0ABS2WPW2</accession>
<evidence type="ECO:0000313" key="3">
    <source>
        <dbReference type="Proteomes" id="UP000703590"/>
    </source>
</evidence>